<dbReference type="GO" id="GO:0042777">
    <property type="term" value="P:proton motive force-driven plasma membrane ATP synthesis"/>
    <property type="evidence" value="ECO:0007669"/>
    <property type="project" value="TreeGrafter"/>
</dbReference>
<sequence>MHEQIGEHPTWQWPVLGSVHADTILTTWVAMVIALAFFWWVGSMYRTRGNRVGKTQATFEGIIQFLSDLAVGTLGPKGEGYVPVFVGIFLFIWILNEFGVLFLKALGLPFGGSPTADLNTTAAFAITVFVSIQAIAIRKSGIKAYAHLFKPYAVLFPINLIEEIARPVVLAMRLAFNILAGELLLFVVATIIVANVQVGPLNISVLSSVAPIGIEFFNFLIGTIQAFVFTLLTIVYLSLATSEEH</sequence>
<evidence type="ECO:0000256" key="2">
    <source>
        <dbReference type="ARBA" id="ARBA00006810"/>
    </source>
</evidence>
<evidence type="ECO:0000256" key="4">
    <source>
        <dbReference type="ARBA" id="ARBA00022547"/>
    </source>
</evidence>
<comment type="similarity">
    <text evidence="2 11 12">Belongs to the ATPase A chain family.</text>
</comment>
<keyword evidence="6 11" id="KW-0375">Hydrogen ion transport</keyword>
<evidence type="ECO:0000256" key="7">
    <source>
        <dbReference type="ARBA" id="ARBA00022989"/>
    </source>
</evidence>
<keyword evidence="7 11" id="KW-1133">Transmembrane helix</keyword>
<comment type="function">
    <text evidence="11 12">Key component of the proton channel; it plays a direct role in the translocation of protons across the membrane.</text>
</comment>
<evidence type="ECO:0000256" key="6">
    <source>
        <dbReference type="ARBA" id="ARBA00022781"/>
    </source>
</evidence>
<keyword evidence="8 11" id="KW-0406">Ion transport</keyword>
<evidence type="ECO:0000256" key="10">
    <source>
        <dbReference type="ARBA" id="ARBA00023310"/>
    </source>
</evidence>
<evidence type="ECO:0000256" key="8">
    <source>
        <dbReference type="ARBA" id="ARBA00023065"/>
    </source>
</evidence>
<dbReference type="EMBL" id="AP025523">
    <property type="protein sequence ID" value="BDE08164.1"/>
    <property type="molecule type" value="Genomic_DNA"/>
</dbReference>
<keyword evidence="3 11" id="KW-0813">Transport</keyword>
<keyword evidence="11" id="KW-1003">Cell membrane</keyword>
<dbReference type="AlphaFoldDB" id="A0AAN1XZE2"/>
<keyword evidence="4 11" id="KW-0138">CF(0)</keyword>
<name>A0AAN1XZE2_UNVUL</name>
<comment type="subcellular location">
    <subcellularLocation>
        <location evidence="11 12">Cell membrane</location>
        <topology evidence="11 12">Multi-pass membrane protein</topology>
    </subcellularLocation>
    <subcellularLocation>
        <location evidence="1">Membrane</location>
        <topology evidence="1">Multi-pass membrane protein</topology>
    </subcellularLocation>
</comment>
<dbReference type="PANTHER" id="PTHR42823">
    <property type="entry name" value="ATP SYNTHASE SUBUNIT A, CHLOROPLASTIC"/>
    <property type="match status" value="1"/>
</dbReference>
<evidence type="ECO:0000256" key="5">
    <source>
        <dbReference type="ARBA" id="ARBA00022692"/>
    </source>
</evidence>
<evidence type="ECO:0000256" key="12">
    <source>
        <dbReference type="RuleBase" id="RU000483"/>
    </source>
</evidence>
<dbReference type="NCBIfam" id="TIGR01131">
    <property type="entry name" value="ATP_synt_6_or_A"/>
    <property type="match status" value="1"/>
</dbReference>
<dbReference type="GO" id="GO:0005886">
    <property type="term" value="C:plasma membrane"/>
    <property type="evidence" value="ECO:0007669"/>
    <property type="project" value="UniProtKB-SubCell"/>
</dbReference>
<organism evidence="13 14">
    <name type="scientific">Vulcanimicrobium alpinum</name>
    <dbReference type="NCBI Taxonomy" id="3016050"/>
    <lineage>
        <taxon>Bacteria</taxon>
        <taxon>Bacillati</taxon>
        <taxon>Vulcanimicrobiota</taxon>
        <taxon>Vulcanimicrobiia</taxon>
        <taxon>Vulcanimicrobiales</taxon>
        <taxon>Vulcanimicrobiaceae</taxon>
        <taxon>Vulcanimicrobium</taxon>
    </lineage>
</organism>
<evidence type="ECO:0000256" key="1">
    <source>
        <dbReference type="ARBA" id="ARBA00004141"/>
    </source>
</evidence>
<protein>
    <recommendedName>
        <fullName evidence="11 12">ATP synthase subunit a</fullName>
    </recommendedName>
    <alternativeName>
        <fullName evidence="11">ATP synthase F0 sector subunit a</fullName>
    </alternativeName>
    <alternativeName>
        <fullName evidence="11">F-ATPase subunit 6</fullName>
    </alternativeName>
</protein>
<keyword evidence="10 11" id="KW-0066">ATP synthesis</keyword>
<dbReference type="CDD" id="cd00310">
    <property type="entry name" value="ATP-synt_Fo_a_6"/>
    <property type="match status" value="1"/>
</dbReference>
<evidence type="ECO:0000313" key="13">
    <source>
        <dbReference type="EMBL" id="BDE08164.1"/>
    </source>
</evidence>
<keyword evidence="5 11" id="KW-0812">Transmembrane</keyword>
<evidence type="ECO:0000256" key="9">
    <source>
        <dbReference type="ARBA" id="ARBA00023136"/>
    </source>
</evidence>
<gene>
    <name evidence="11 13" type="primary">atpB</name>
    <name evidence="13" type="ORF">WPS_34400</name>
</gene>
<proteinExistence type="inferred from homology"/>
<evidence type="ECO:0000256" key="3">
    <source>
        <dbReference type="ARBA" id="ARBA00022448"/>
    </source>
</evidence>
<dbReference type="Gene3D" id="1.20.120.220">
    <property type="entry name" value="ATP synthase, F0 complex, subunit A"/>
    <property type="match status" value="1"/>
</dbReference>
<feature type="transmembrane region" description="Helical" evidence="11">
    <location>
        <begin position="23"/>
        <end position="41"/>
    </location>
</feature>
<evidence type="ECO:0000256" key="11">
    <source>
        <dbReference type="HAMAP-Rule" id="MF_01393"/>
    </source>
</evidence>
<dbReference type="PRINTS" id="PR00123">
    <property type="entry name" value="ATPASEA"/>
</dbReference>
<dbReference type="GO" id="GO:0045259">
    <property type="term" value="C:proton-transporting ATP synthase complex"/>
    <property type="evidence" value="ECO:0007669"/>
    <property type="project" value="UniProtKB-KW"/>
</dbReference>
<dbReference type="HAMAP" id="MF_01393">
    <property type="entry name" value="ATP_synth_a_bact"/>
    <property type="match status" value="1"/>
</dbReference>
<keyword evidence="14" id="KW-1185">Reference proteome</keyword>
<dbReference type="Pfam" id="PF00119">
    <property type="entry name" value="ATP-synt_A"/>
    <property type="match status" value="1"/>
</dbReference>
<dbReference type="PANTHER" id="PTHR42823:SF3">
    <property type="entry name" value="ATP SYNTHASE SUBUNIT A, CHLOROPLASTIC"/>
    <property type="match status" value="1"/>
</dbReference>
<dbReference type="KEGG" id="vab:WPS_34400"/>
<dbReference type="RefSeq" id="WP_317995710.1">
    <property type="nucleotide sequence ID" value="NZ_AP025523.1"/>
</dbReference>
<evidence type="ECO:0000313" key="14">
    <source>
        <dbReference type="Proteomes" id="UP001317532"/>
    </source>
</evidence>
<dbReference type="Proteomes" id="UP001317532">
    <property type="component" value="Chromosome"/>
</dbReference>
<feature type="transmembrane region" description="Helical" evidence="11">
    <location>
        <begin position="174"/>
        <end position="196"/>
    </location>
</feature>
<dbReference type="InterPro" id="IPR035908">
    <property type="entry name" value="F0_ATP_A_sf"/>
</dbReference>
<feature type="transmembrane region" description="Helical" evidence="11">
    <location>
        <begin position="216"/>
        <end position="239"/>
    </location>
</feature>
<keyword evidence="9 11" id="KW-0472">Membrane</keyword>
<dbReference type="GO" id="GO:0046933">
    <property type="term" value="F:proton-transporting ATP synthase activity, rotational mechanism"/>
    <property type="evidence" value="ECO:0007669"/>
    <property type="project" value="UniProtKB-UniRule"/>
</dbReference>
<dbReference type="InterPro" id="IPR045082">
    <property type="entry name" value="ATP_syn_F0_a_bact/chloroplast"/>
</dbReference>
<accession>A0AAN1XZE2</accession>
<feature type="transmembrane region" description="Helical" evidence="11">
    <location>
        <begin position="118"/>
        <end position="137"/>
    </location>
</feature>
<feature type="transmembrane region" description="Helical" evidence="11">
    <location>
        <begin position="84"/>
        <end position="106"/>
    </location>
</feature>
<dbReference type="SUPFAM" id="SSF81336">
    <property type="entry name" value="F1F0 ATP synthase subunit A"/>
    <property type="match status" value="1"/>
</dbReference>
<reference evidence="13 14" key="1">
    <citation type="journal article" date="2022" name="ISME Commun">
        <title>Vulcanimicrobium alpinus gen. nov. sp. nov., the first cultivated representative of the candidate phylum 'Eremiobacterota', is a metabolically versatile aerobic anoxygenic phototroph.</title>
        <authorList>
            <person name="Yabe S."/>
            <person name="Muto K."/>
            <person name="Abe K."/>
            <person name="Yokota A."/>
            <person name="Staudigel H."/>
            <person name="Tebo B.M."/>
        </authorList>
    </citation>
    <scope>NUCLEOTIDE SEQUENCE [LARGE SCALE GENOMIC DNA]</scope>
    <source>
        <strain evidence="13 14">WC8-2</strain>
    </source>
</reference>
<dbReference type="InterPro" id="IPR000568">
    <property type="entry name" value="ATP_synth_F0_asu"/>
</dbReference>